<dbReference type="InterPro" id="IPR001034">
    <property type="entry name" value="DeoR_HTH"/>
</dbReference>
<dbReference type="Pfam" id="PF00455">
    <property type="entry name" value="DeoRC"/>
    <property type="match status" value="1"/>
</dbReference>
<keyword evidence="1" id="KW-0805">Transcription regulation</keyword>
<keyword evidence="5" id="KW-1185">Reference proteome</keyword>
<dbReference type="Gene3D" id="1.10.10.10">
    <property type="entry name" value="Winged helix-like DNA-binding domain superfamily/Winged helix DNA-binding domain"/>
    <property type="match status" value="1"/>
</dbReference>
<feature type="domain" description="HTH deoR-type" evidence="3">
    <location>
        <begin position="1"/>
        <end position="50"/>
    </location>
</feature>
<dbReference type="EMBL" id="BJNW01000019">
    <property type="protein sequence ID" value="GEC99890.1"/>
    <property type="molecule type" value="Genomic_DNA"/>
</dbReference>
<protein>
    <submittedName>
        <fullName evidence="4">DeoR family transcriptional regulator</fullName>
    </submittedName>
</protein>
<dbReference type="InterPro" id="IPR037171">
    <property type="entry name" value="NagB/RpiA_transferase-like"/>
</dbReference>
<sequence length="248" mass="25497">MITETVRDSGRVSVQDLARLTGSSEMTIRRDLDALAAQGVLERDRGGARSLLLRGEEPPFSLRSSEAEDAKRAIAAAVAGRIADGETVLLDSGTTCVEVARLLKDREVTVMPLSLQAVRVLSDPPGRAQLWLPGGQCRATEGALVGPLALASIGALRFDTFVLGCCGLSAADGLTAYDLDDAAVKKAGLAASARTVLAADSGKLGRTARARVVPADGTDEIVTDSGAAPAEIAALERAGAALDVVPLP</sequence>
<evidence type="ECO:0000259" key="3">
    <source>
        <dbReference type="PROSITE" id="PS51000"/>
    </source>
</evidence>
<evidence type="ECO:0000313" key="4">
    <source>
        <dbReference type="EMBL" id="GEC99890.1"/>
    </source>
</evidence>
<evidence type="ECO:0000256" key="1">
    <source>
        <dbReference type="ARBA" id="ARBA00023015"/>
    </source>
</evidence>
<dbReference type="InterPro" id="IPR014036">
    <property type="entry name" value="DeoR-like_C"/>
</dbReference>
<dbReference type="SUPFAM" id="SSF46785">
    <property type="entry name" value="Winged helix' DNA-binding domain"/>
    <property type="match status" value="1"/>
</dbReference>
<name>A0A4Y4DAW9_KOCVA</name>
<dbReference type="Pfam" id="PF08220">
    <property type="entry name" value="HTH_DeoR"/>
    <property type="match status" value="1"/>
</dbReference>
<dbReference type="InterPro" id="IPR036390">
    <property type="entry name" value="WH_DNA-bd_sf"/>
</dbReference>
<gene>
    <name evidence="4" type="primary">fruR</name>
    <name evidence="4" type="ORF">KVA01_20450</name>
</gene>
<dbReference type="SMART" id="SM00420">
    <property type="entry name" value="HTH_DEOR"/>
    <property type="match status" value="1"/>
</dbReference>
<dbReference type="GO" id="GO:0003700">
    <property type="term" value="F:DNA-binding transcription factor activity"/>
    <property type="evidence" value="ECO:0007669"/>
    <property type="project" value="InterPro"/>
</dbReference>
<dbReference type="PRINTS" id="PR00037">
    <property type="entry name" value="HTHLACR"/>
</dbReference>
<dbReference type="PANTHER" id="PTHR30363">
    <property type="entry name" value="HTH-TYPE TRANSCRIPTIONAL REGULATOR SRLR-RELATED"/>
    <property type="match status" value="1"/>
</dbReference>
<keyword evidence="2" id="KW-0804">Transcription</keyword>
<dbReference type="InterPro" id="IPR036388">
    <property type="entry name" value="WH-like_DNA-bd_sf"/>
</dbReference>
<dbReference type="PROSITE" id="PS51000">
    <property type="entry name" value="HTH_DEOR_2"/>
    <property type="match status" value="1"/>
</dbReference>
<proteinExistence type="predicted"/>
<evidence type="ECO:0000256" key="2">
    <source>
        <dbReference type="ARBA" id="ARBA00023163"/>
    </source>
</evidence>
<dbReference type="InterPro" id="IPR050313">
    <property type="entry name" value="Carb_Metab_HTH_regulators"/>
</dbReference>
<dbReference type="Proteomes" id="UP000315730">
    <property type="component" value="Unassembled WGS sequence"/>
</dbReference>
<comment type="caution">
    <text evidence="4">The sequence shown here is derived from an EMBL/GenBank/DDBJ whole genome shotgun (WGS) entry which is preliminary data.</text>
</comment>
<reference evidence="4 5" key="1">
    <citation type="submission" date="2019-06" db="EMBL/GenBank/DDBJ databases">
        <title>Whole genome shotgun sequence of Kocuria varians NBRC 15358.</title>
        <authorList>
            <person name="Hosoyama A."/>
            <person name="Uohara A."/>
            <person name="Ohji S."/>
            <person name="Ichikawa N."/>
        </authorList>
    </citation>
    <scope>NUCLEOTIDE SEQUENCE [LARGE SCALE GENOMIC DNA]</scope>
    <source>
        <strain evidence="4 5">NBRC 15358</strain>
    </source>
</reference>
<dbReference type="SUPFAM" id="SSF100950">
    <property type="entry name" value="NagB/RpiA/CoA transferase-like"/>
    <property type="match status" value="1"/>
</dbReference>
<dbReference type="PANTHER" id="PTHR30363:SF44">
    <property type="entry name" value="AGA OPERON TRANSCRIPTIONAL REPRESSOR-RELATED"/>
    <property type="match status" value="1"/>
</dbReference>
<accession>A0A4Y4DAW9</accession>
<dbReference type="SMART" id="SM01134">
    <property type="entry name" value="DeoRC"/>
    <property type="match status" value="1"/>
</dbReference>
<evidence type="ECO:0000313" key="5">
    <source>
        <dbReference type="Proteomes" id="UP000315730"/>
    </source>
</evidence>
<dbReference type="AlphaFoldDB" id="A0A4Y4DAW9"/>
<organism evidence="4 5">
    <name type="scientific">Kocuria varians</name>
    <name type="common">Micrococcus varians</name>
    <dbReference type="NCBI Taxonomy" id="1272"/>
    <lineage>
        <taxon>Bacteria</taxon>
        <taxon>Bacillati</taxon>
        <taxon>Actinomycetota</taxon>
        <taxon>Actinomycetes</taxon>
        <taxon>Micrococcales</taxon>
        <taxon>Micrococcaceae</taxon>
        <taxon>Kocuria</taxon>
    </lineage>
</organism>